<dbReference type="AlphaFoldDB" id="A0A495EEC5"/>
<keyword evidence="1 4" id="KW-0812">Transmembrane</keyword>
<feature type="transmembrane region" description="Helical" evidence="4">
    <location>
        <begin position="222"/>
        <end position="241"/>
    </location>
</feature>
<dbReference type="Pfam" id="PF07690">
    <property type="entry name" value="MFS_1"/>
    <property type="match status" value="1"/>
</dbReference>
<keyword evidence="2 4" id="KW-1133">Transmembrane helix</keyword>
<evidence type="ECO:0000256" key="4">
    <source>
        <dbReference type="SAM" id="Phobius"/>
    </source>
</evidence>
<dbReference type="PANTHER" id="PTHR11360:SF290">
    <property type="entry name" value="MONOCARBOXYLATE MFS PERMEASE"/>
    <property type="match status" value="1"/>
</dbReference>
<dbReference type="PROSITE" id="PS50850">
    <property type="entry name" value="MFS"/>
    <property type="match status" value="1"/>
</dbReference>
<feature type="transmembrane region" description="Helical" evidence="4">
    <location>
        <begin position="311"/>
        <end position="333"/>
    </location>
</feature>
<evidence type="ECO:0000256" key="3">
    <source>
        <dbReference type="ARBA" id="ARBA00023136"/>
    </source>
</evidence>
<evidence type="ECO:0000256" key="1">
    <source>
        <dbReference type="ARBA" id="ARBA00022692"/>
    </source>
</evidence>
<evidence type="ECO:0000256" key="2">
    <source>
        <dbReference type="ARBA" id="ARBA00022989"/>
    </source>
</evidence>
<dbReference type="RefSeq" id="WP_121065159.1">
    <property type="nucleotide sequence ID" value="NZ_RBIQ01000007.1"/>
</dbReference>
<reference evidence="6 7" key="1">
    <citation type="submission" date="2018-10" db="EMBL/GenBank/DDBJ databases">
        <title>Genomic Encyclopedia of Archaeal and Bacterial Type Strains, Phase II (KMG-II): from individual species to whole genera.</title>
        <authorList>
            <person name="Goeker M."/>
        </authorList>
    </citation>
    <scope>NUCLEOTIDE SEQUENCE [LARGE SCALE GENOMIC DNA]</scope>
    <source>
        <strain evidence="6 7">DSM 25230</strain>
    </source>
</reference>
<accession>A0A495EEC5</accession>
<dbReference type="GO" id="GO:0022857">
    <property type="term" value="F:transmembrane transporter activity"/>
    <property type="evidence" value="ECO:0007669"/>
    <property type="project" value="InterPro"/>
</dbReference>
<proteinExistence type="predicted"/>
<comment type="caution">
    <text evidence="6">The sequence shown here is derived from an EMBL/GenBank/DDBJ whole genome shotgun (WGS) entry which is preliminary data.</text>
</comment>
<feature type="transmembrane region" description="Helical" evidence="4">
    <location>
        <begin position="345"/>
        <end position="368"/>
    </location>
</feature>
<dbReference type="InterPro" id="IPR011701">
    <property type="entry name" value="MFS"/>
</dbReference>
<dbReference type="PANTHER" id="PTHR11360">
    <property type="entry name" value="MONOCARBOXYLATE TRANSPORTER"/>
    <property type="match status" value="1"/>
</dbReference>
<dbReference type="InterPro" id="IPR036259">
    <property type="entry name" value="MFS_trans_sf"/>
</dbReference>
<dbReference type="InterPro" id="IPR050327">
    <property type="entry name" value="Proton-linked_MCT"/>
</dbReference>
<sequence>MSEKQTFGVLFGIAILGTITLVVTNGMTISGIGVFDTAILEEFGLTRSELKLRGLINLVASSVIMPFVGATIDRFGVKKMLVIGLLFIAGLLYSYSLVEAAWHMYVIHFLFAFAVSAAGTLAVIIMVSQRVKSKRGTAIGIALAGTSLGGVIVPQIGLRLLNNFGWRGAFQWESIVPVLIAIAIFILLKPIKYKNKSVDTAVTDEETGLVEFTIKDAIKTPVFWAICFAGIFCFYSILGIIDNLFLYLSELNFTTEQATNAFSIFFAIILIAKLSSGVATDYINEHMLFKIQLVLMISGAALLAVNSADLIWPSLILLGLGWGGLYTLFNYIIITTFGVKSAGKIGGAISFFEGVGSGLGMWLTAVIADSTGSYSISFWFIVGLLCVALAISFFIKPIVPENKSILSN</sequence>
<feature type="domain" description="Major facilitator superfamily (MFS) profile" evidence="5">
    <location>
        <begin position="10"/>
        <end position="400"/>
    </location>
</feature>
<evidence type="ECO:0000313" key="6">
    <source>
        <dbReference type="EMBL" id="RKR15244.1"/>
    </source>
</evidence>
<evidence type="ECO:0000259" key="5">
    <source>
        <dbReference type="PROSITE" id="PS50850"/>
    </source>
</evidence>
<name>A0A495EEC5_9FLAO</name>
<dbReference type="Gene3D" id="1.20.1250.20">
    <property type="entry name" value="MFS general substrate transporter like domains"/>
    <property type="match status" value="2"/>
</dbReference>
<keyword evidence="3 4" id="KW-0472">Membrane</keyword>
<protein>
    <submittedName>
        <fullName evidence="6">Sugar phosphate permease</fullName>
    </submittedName>
</protein>
<feature type="transmembrane region" description="Helical" evidence="4">
    <location>
        <begin position="55"/>
        <end position="73"/>
    </location>
</feature>
<dbReference type="Proteomes" id="UP000269412">
    <property type="component" value="Unassembled WGS sequence"/>
</dbReference>
<keyword evidence="7" id="KW-1185">Reference proteome</keyword>
<gene>
    <name evidence="6" type="ORF">CLV91_1326</name>
</gene>
<feature type="transmembrane region" description="Helical" evidence="4">
    <location>
        <begin position="139"/>
        <end position="157"/>
    </location>
</feature>
<dbReference type="SUPFAM" id="SSF103473">
    <property type="entry name" value="MFS general substrate transporter"/>
    <property type="match status" value="1"/>
</dbReference>
<feature type="transmembrane region" description="Helical" evidence="4">
    <location>
        <begin position="7"/>
        <end position="35"/>
    </location>
</feature>
<dbReference type="EMBL" id="RBIQ01000007">
    <property type="protein sequence ID" value="RKR15244.1"/>
    <property type="molecule type" value="Genomic_DNA"/>
</dbReference>
<feature type="transmembrane region" description="Helical" evidence="4">
    <location>
        <begin position="374"/>
        <end position="395"/>
    </location>
</feature>
<dbReference type="InterPro" id="IPR020846">
    <property type="entry name" value="MFS_dom"/>
</dbReference>
<evidence type="ECO:0000313" key="7">
    <source>
        <dbReference type="Proteomes" id="UP000269412"/>
    </source>
</evidence>
<dbReference type="OrthoDB" id="9814303at2"/>
<feature type="transmembrane region" description="Helical" evidence="4">
    <location>
        <begin position="261"/>
        <end position="280"/>
    </location>
</feature>
<feature type="transmembrane region" description="Helical" evidence="4">
    <location>
        <begin position="80"/>
        <end position="98"/>
    </location>
</feature>
<feature type="transmembrane region" description="Helical" evidence="4">
    <location>
        <begin position="169"/>
        <end position="188"/>
    </location>
</feature>
<organism evidence="6 7">
    <name type="scientific">Maribacter vaceletii</name>
    <dbReference type="NCBI Taxonomy" id="1206816"/>
    <lineage>
        <taxon>Bacteria</taxon>
        <taxon>Pseudomonadati</taxon>
        <taxon>Bacteroidota</taxon>
        <taxon>Flavobacteriia</taxon>
        <taxon>Flavobacteriales</taxon>
        <taxon>Flavobacteriaceae</taxon>
        <taxon>Maribacter</taxon>
    </lineage>
</organism>
<feature type="transmembrane region" description="Helical" evidence="4">
    <location>
        <begin position="104"/>
        <end position="127"/>
    </location>
</feature>
<feature type="transmembrane region" description="Helical" evidence="4">
    <location>
        <begin position="287"/>
        <end position="305"/>
    </location>
</feature>